<organism evidence="2 3">
    <name type="scientific">Ottowia cancrivicina</name>
    <dbReference type="NCBI Taxonomy" id="3040346"/>
    <lineage>
        <taxon>Bacteria</taxon>
        <taxon>Pseudomonadati</taxon>
        <taxon>Pseudomonadota</taxon>
        <taxon>Betaproteobacteria</taxon>
        <taxon>Burkholderiales</taxon>
        <taxon>Comamonadaceae</taxon>
        <taxon>Ottowia</taxon>
    </lineage>
</organism>
<dbReference type="InterPro" id="IPR009057">
    <property type="entry name" value="Homeodomain-like_sf"/>
</dbReference>
<protein>
    <submittedName>
        <fullName evidence="2">Mor transcription activator family protein</fullName>
    </submittedName>
</protein>
<accession>A0AAW6RKH3</accession>
<gene>
    <name evidence="2" type="ORF">QB898_05890</name>
</gene>
<evidence type="ECO:0000259" key="1">
    <source>
        <dbReference type="Pfam" id="PF08765"/>
    </source>
</evidence>
<proteinExistence type="predicted"/>
<dbReference type="Gene3D" id="1.10.10.60">
    <property type="entry name" value="Homeodomain-like"/>
    <property type="match status" value="1"/>
</dbReference>
<keyword evidence="3" id="KW-1185">Reference proteome</keyword>
<dbReference type="AlphaFoldDB" id="A0AAW6RKH3"/>
<dbReference type="Proteomes" id="UP001237156">
    <property type="component" value="Unassembled WGS sequence"/>
</dbReference>
<dbReference type="RefSeq" id="WP_279524191.1">
    <property type="nucleotide sequence ID" value="NZ_JARVII010000009.1"/>
</dbReference>
<dbReference type="SUPFAM" id="SSF46689">
    <property type="entry name" value="Homeodomain-like"/>
    <property type="match status" value="1"/>
</dbReference>
<name>A0AAW6RKH3_9BURK</name>
<comment type="caution">
    <text evidence="2">The sequence shown here is derived from an EMBL/GenBank/DDBJ whole genome shotgun (WGS) entry which is preliminary data.</text>
</comment>
<feature type="domain" description="Mor transcription activator" evidence="1">
    <location>
        <begin position="66"/>
        <end position="146"/>
    </location>
</feature>
<reference evidence="2 3" key="1">
    <citation type="submission" date="2023-04" db="EMBL/GenBank/DDBJ databases">
        <title>Ottowia paracancer sp. nov., isolated from human stomach.</title>
        <authorList>
            <person name="Song Y."/>
        </authorList>
    </citation>
    <scope>NUCLEOTIDE SEQUENCE [LARGE SCALE GENOMIC DNA]</scope>
    <source>
        <strain evidence="2 3">10c7w1</strain>
    </source>
</reference>
<evidence type="ECO:0000313" key="3">
    <source>
        <dbReference type="Proteomes" id="UP001237156"/>
    </source>
</evidence>
<evidence type="ECO:0000313" key="2">
    <source>
        <dbReference type="EMBL" id="MDG9699257.1"/>
    </source>
</evidence>
<dbReference type="EMBL" id="JARVII010000009">
    <property type="protein sequence ID" value="MDG9699257.1"/>
    <property type="molecule type" value="Genomic_DNA"/>
</dbReference>
<dbReference type="Pfam" id="PF08765">
    <property type="entry name" value="Mor"/>
    <property type="match status" value="1"/>
</dbReference>
<sequence length="148" mass="15935">MQDASELLDARPDLSQVCGPQLAALDALLAPEWPPLWRELCTSCFVTLRHLAQGGAAGLDTDAHDLARLALALTMGLAQDFGGQPLYIPVGAALMSAAKTRRIVAALRSGNSYAAVARRHGVTERRVRQIEAAWRAAEIEKRQGKLPL</sequence>
<dbReference type="InterPro" id="IPR014875">
    <property type="entry name" value="Mor_transcription_activator"/>
</dbReference>